<dbReference type="EMBL" id="CAJNDS010000580">
    <property type="protein sequence ID" value="CAE7220446.1"/>
    <property type="molecule type" value="Genomic_DNA"/>
</dbReference>
<gene>
    <name evidence="1" type="ORF">SNAT2548_LOCUS8054</name>
</gene>
<organism evidence="1 2">
    <name type="scientific">Symbiodinium natans</name>
    <dbReference type="NCBI Taxonomy" id="878477"/>
    <lineage>
        <taxon>Eukaryota</taxon>
        <taxon>Sar</taxon>
        <taxon>Alveolata</taxon>
        <taxon>Dinophyceae</taxon>
        <taxon>Suessiales</taxon>
        <taxon>Symbiodiniaceae</taxon>
        <taxon>Symbiodinium</taxon>
    </lineage>
</organism>
<evidence type="ECO:0000313" key="2">
    <source>
        <dbReference type="Proteomes" id="UP000604046"/>
    </source>
</evidence>
<evidence type="ECO:0000313" key="1">
    <source>
        <dbReference type="EMBL" id="CAE7220446.1"/>
    </source>
</evidence>
<dbReference type="AlphaFoldDB" id="A0A812K4R8"/>
<sequence>MLLAATRHARSRSPPRPQVDVLPAINFGDHVRVLHNFSHAVGYHYDIEAGMSGVVTQVDSAGDVLIQFANLSLRKWIIGDEKALLEVIYASNLTSSVNECRPKPKTRATPHAYENPTQVQAQPLQRPKWNVLDFRPLQNGKPMNSAAPARVAVPNTVATPARSVAFGGGGPNLAAVLIADPDALSSAVKDTAAQIRDIPGTANTSLSLTFLLSSMATIAAFHARFMDMGIHIDEMTRAGVPTAPKQVPWAALAGDSFQPCLLVTFSAAPKEQKISFQCRLKRSIVTAKGKRAALSANLELMVAFLGKPSGVAASNPAVARDGSAAPRSIIDMLRQSQHEARDAPGH</sequence>
<comment type="caution">
    <text evidence="1">The sequence shown here is derived from an EMBL/GenBank/DDBJ whole genome shotgun (WGS) entry which is preliminary data.</text>
</comment>
<proteinExistence type="predicted"/>
<reference evidence="1" key="1">
    <citation type="submission" date="2021-02" db="EMBL/GenBank/DDBJ databases">
        <authorList>
            <person name="Dougan E. K."/>
            <person name="Rhodes N."/>
            <person name="Thang M."/>
            <person name="Chan C."/>
        </authorList>
    </citation>
    <scope>NUCLEOTIDE SEQUENCE</scope>
</reference>
<dbReference type="Proteomes" id="UP000604046">
    <property type="component" value="Unassembled WGS sequence"/>
</dbReference>
<dbReference type="OrthoDB" id="455765at2759"/>
<protein>
    <submittedName>
        <fullName evidence="1">Uncharacterized protein</fullName>
    </submittedName>
</protein>
<accession>A0A812K4R8</accession>
<name>A0A812K4R8_9DINO</name>
<keyword evidence="2" id="KW-1185">Reference proteome</keyword>